<evidence type="ECO:0000256" key="2">
    <source>
        <dbReference type="ARBA" id="ARBA00022475"/>
    </source>
</evidence>
<dbReference type="OrthoDB" id="8195814at2759"/>
<feature type="transmembrane region" description="Helical" evidence="8">
    <location>
        <begin position="158"/>
        <end position="185"/>
    </location>
</feature>
<dbReference type="EMBL" id="NEVH01008214">
    <property type="protein sequence ID" value="PNF34512.1"/>
    <property type="molecule type" value="Genomic_DNA"/>
</dbReference>
<dbReference type="STRING" id="105785.A0A2J7R105"/>
<dbReference type="AlphaFoldDB" id="A0A2J7R105"/>
<dbReference type="PANTHER" id="PTHR42643">
    <property type="entry name" value="IONOTROPIC RECEPTOR 20A-RELATED"/>
    <property type="match status" value="1"/>
</dbReference>
<dbReference type="PANTHER" id="PTHR42643:SF38">
    <property type="entry name" value="IONOTROPIC RECEPTOR 100A"/>
    <property type="match status" value="1"/>
</dbReference>
<keyword evidence="2" id="KW-1003">Cell membrane</keyword>
<keyword evidence="7" id="KW-0325">Glycoprotein</keyword>
<comment type="caution">
    <text evidence="9">The sequence shown here is derived from an EMBL/GenBank/DDBJ whole genome shotgun (WGS) entry which is preliminary data.</text>
</comment>
<dbReference type="GO" id="GO:0005886">
    <property type="term" value="C:plasma membrane"/>
    <property type="evidence" value="ECO:0007669"/>
    <property type="project" value="UniProtKB-SubCell"/>
</dbReference>
<evidence type="ECO:0000256" key="7">
    <source>
        <dbReference type="ARBA" id="ARBA00023180"/>
    </source>
</evidence>
<keyword evidence="6" id="KW-0675">Receptor</keyword>
<comment type="subcellular location">
    <subcellularLocation>
        <location evidence="1">Cell membrane</location>
        <topology evidence="1">Multi-pass membrane protein</topology>
    </subcellularLocation>
</comment>
<feature type="transmembrane region" description="Helical" evidence="8">
    <location>
        <begin position="197"/>
        <end position="216"/>
    </location>
</feature>
<evidence type="ECO:0000256" key="6">
    <source>
        <dbReference type="ARBA" id="ARBA00023170"/>
    </source>
</evidence>
<feature type="transmembrane region" description="Helical" evidence="8">
    <location>
        <begin position="413"/>
        <end position="433"/>
    </location>
</feature>
<evidence type="ECO:0000256" key="8">
    <source>
        <dbReference type="SAM" id="Phobius"/>
    </source>
</evidence>
<dbReference type="InParanoid" id="A0A2J7R105"/>
<keyword evidence="10" id="KW-1185">Reference proteome</keyword>
<keyword evidence="4 8" id="KW-1133">Transmembrane helix</keyword>
<evidence type="ECO:0008006" key="11">
    <source>
        <dbReference type="Google" id="ProtNLM"/>
    </source>
</evidence>
<reference evidence="9 10" key="1">
    <citation type="submission" date="2017-12" db="EMBL/GenBank/DDBJ databases">
        <title>Hemimetabolous genomes reveal molecular basis of termite eusociality.</title>
        <authorList>
            <person name="Harrison M.C."/>
            <person name="Jongepier E."/>
            <person name="Robertson H.M."/>
            <person name="Arning N."/>
            <person name="Bitard-Feildel T."/>
            <person name="Chao H."/>
            <person name="Childers C.P."/>
            <person name="Dinh H."/>
            <person name="Doddapaneni H."/>
            <person name="Dugan S."/>
            <person name="Gowin J."/>
            <person name="Greiner C."/>
            <person name="Han Y."/>
            <person name="Hu H."/>
            <person name="Hughes D.S.T."/>
            <person name="Huylmans A.-K."/>
            <person name="Kemena C."/>
            <person name="Kremer L.P.M."/>
            <person name="Lee S.L."/>
            <person name="Lopez-Ezquerra A."/>
            <person name="Mallet L."/>
            <person name="Monroy-Kuhn J.M."/>
            <person name="Moser A."/>
            <person name="Murali S.C."/>
            <person name="Muzny D.M."/>
            <person name="Otani S."/>
            <person name="Piulachs M.-D."/>
            <person name="Poelchau M."/>
            <person name="Qu J."/>
            <person name="Schaub F."/>
            <person name="Wada-Katsumata A."/>
            <person name="Worley K.C."/>
            <person name="Xie Q."/>
            <person name="Ylla G."/>
            <person name="Poulsen M."/>
            <person name="Gibbs R.A."/>
            <person name="Schal C."/>
            <person name="Richards S."/>
            <person name="Belles X."/>
            <person name="Korb J."/>
            <person name="Bornberg-Bauer E."/>
        </authorList>
    </citation>
    <scope>NUCLEOTIDE SEQUENCE [LARGE SCALE GENOMIC DNA]</scope>
    <source>
        <tissue evidence="9">Whole body</tissue>
    </source>
</reference>
<dbReference type="SUPFAM" id="SSF53850">
    <property type="entry name" value="Periplasmic binding protein-like II"/>
    <property type="match status" value="1"/>
</dbReference>
<dbReference type="InterPro" id="IPR052192">
    <property type="entry name" value="Insect_Ionotropic_Sensory_Rcpt"/>
</dbReference>
<evidence type="ECO:0000313" key="10">
    <source>
        <dbReference type="Proteomes" id="UP000235965"/>
    </source>
</evidence>
<name>A0A2J7R105_9NEOP</name>
<proteinExistence type="predicted"/>
<evidence type="ECO:0000256" key="5">
    <source>
        <dbReference type="ARBA" id="ARBA00023136"/>
    </source>
</evidence>
<evidence type="ECO:0000313" key="9">
    <source>
        <dbReference type="EMBL" id="PNF34512.1"/>
    </source>
</evidence>
<keyword evidence="5 8" id="KW-0472">Membrane</keyword>
<dbReference type="Proteomes" id="UP000235965">
    <property type="component" value="Unassembled WGS sequence"/>
</dbReference>
<evidence type="ECO:0000256" key="3">
    <source>
        <dbReference type="ARBA" id="ARBA00022692"/>
    </source>
</evidence>
<evidence type="ECO:0000256" key="1">
    <source>
        <dbReference type="ARBA" id="ARBA00004651"/>
    </source>
</evidence>
<accession>A0A2J7R105</accession>
<sequence>MVYNRFDAIQSRGVTNVTPDQVSELPKTYLERTWNLAGHSIRVNMFHSFPNAQLKCERPNKCTYEGRDWEVIKNLATFMNFTAVILQSSDGKGFGYKAESGFTGSMGDLIYRKADISGNERYIKYYGTNRIEFTMPAFYTMQLVVVVPKANRISSWRVIFKCFTFQFWMCLLTVFVVTAMLWYVLRKLHRKVSCLTNTVDMMAVFLTMSLSFLTKISSLSQRVLLSSCLFFSLVIMCGFQSSLLDAVAYPHFQPDSDTLQKLDESGLPIVTLDPNLMDTFDASPSMRNLAVRLEIQNMSSQTLLHHIAFYRNVSMLTSKGEALWFLSKYPDKLYIVNEYPREYFVSYMIPKGSPYATRIHNLLGKMSEAGLVKKWDQNMSYNLQLEALRESAANLQDTRDIKVFTLVDFTLSFFVWGLGVALGVIVFLLEISFGRTIRK</sequence>
<evidence type="ECO:0000256" key="4">
    <source>
        <dbReference type="ARBA" id="ARBA00022989"/>
    </source>
</evidence>
<gene>
    <name evidence="9" type="ORF">B7P43_G10728</name>
</gene>
<protein>
    <recommendedName>
        <fullName evidence="11">Ionotropic glutamate receptor C-terminal domain-containing protein</fullName>
    </recommendedName>
</protein>
<organism evidence="9 10">
    <name type="scientific">Cryptotermes secundus</name>
    <dbReference type="NCBI Taxonomy" id="105785"/>
    <lineage>
        <taxon>Eukaryota</taxon>
        <taxon>Metazoa</taxon>
        <taxon>Ecdysozoa</taxon>
        <taxon>Arthropoda</taxon>
        <taxon>Hexapoda</taxon>
        <taxon>Insecta</taxon>
        <taxon>Pterygota</taxon>
        <taxon>Neoptera</taxon>
        <taxon>Polyneoptera</taxon>
        <taxon>Dictyoptera</taxon>
        <taxon>Blattodea</taxon>
        <taxon>Blattoidea</taxon>
        <taxon>Termitoidae</taxon>
        <taxon>Kalotermitidae</taxon>
        <taxon>Cryptotermitinae</taxon>
        <taxon>Cryptotermes</taxon>
    </lineage>
</organism>
<dbReference type="Gene3D" id="3.40.190.10">
    <property type="entry name" value="Periplasmic binding protein-like II"/>
    <property type="match status" value="1"/>
</dbReference>
<keyword evidence="3 8" id="KW-0812">Transmembrane</keyword>
<dbReference type="FunCoup" id="A0A2J7R105">
    <property type="interactions" value="101"/>
</dbReference>